<feature type="domain" description="Ig-like" evidence="4">
    <location>
        <begin position="219"/>
        <end position="308"/>
    </location>
</feature>
<evidence type="ECO:0000313" key="6">
    <source>
        <dbReference type="EMBL" id="CAH3160391.1"/>
    </source>
</evidence>
<dbReference type="SMART" id="SM00408">
    <property type="entry name" value="IGc2"/>
    <property type="match status" value="2"/>
</dbReference>
<dbReference type="Gene3D" id="2.60.40.10">
    <property type="entry name" value="Immunoglobulins"/>
    <property type="match status" value="3"/>
</dbReference>
<dbReference type="InterPro" id="IPR013783">
    <property type="entry name" value="Ig-like_fold"/>
</dbReference>
<dbReference type="InterPro" id="IPR007110">
    <property type="entry name" value="Ig-like_dom"/>
</dbReference>
<dbReference type="Pfam" id="PF23283">
    <property type="entry name" value="D8C_UMOD"/>
    <property type="match status" value="1"/>
</dbReference>
<dbReference type="Pfam" id="PF07679">
    <property type="entry name" value="I-set"/>
    <property type="match status" value="2"/>
</dbReference>
<dbReference type="PROSITE" id="PS50835">
    <property type="entry name" value="IG_LIKE"/>
    <property type="match status" value="3"/>
</dbReference>
<dbReference type="PANTHER" id="PTHR45080">
    <property type="entry name" value="CONTACTIN 5"/>
    <property type="match status" value="1"/>
</dbReference>
<comment type="caution">
    <text evidence="6">The sequence shown here is derived from an EMBL/GenBank/DDBJ whole genome shotgun (WGS) entry which is preliminary data.</text>
</comment>
<dbReference type="InterPro" id="IPR003599">
    <property type="entry name" value="Ig_sub"/>
</dbReference>
<name>A0ABN8QD64_9CNID</name>
<dbReference type="Pfam" id="PF00084">
    <property type="entry name" value="Sushi"/>
    <property type="match status" value="1"/>
</dbReference>
<dbReference type="EMBL" id="CALNXK010000116">
    <property type="protein sequence ID" value="CAH3160391.1"/>
    <property type="molecule type" value="Genomic_DNA"/>
</dbReference>
<dbReference type="PANTHER" id="PTHR45080:SF8">
    <property type="entry name" value="IG-LIKE DOMAIN-CONTAINING PROTEIN"/>
    <property type="match status" value="1"/>
</dbReference>
<sequence>APPRFTKKPPSSVVIKDGSSVTFSFSISGYPKPKVTWSMKTKTQENQTRFRVLADKFEMSDVRFEDEGVITSRAENIFGIQVTEVKITHVLSFYELLRDCPQTYDCHFFRQDLPRRFILLFYPAGAPRFPNSPPVQVHGYLSKETRVQCDPLGNPTPKIEWTRTPSAPLSRGRSEVRQDGLYIKNTESEDKGIYTCIAANEFGRDIQGAHLKVNSFKPPTFTTPPPDAINASGIRELVRVNCSATGAPLPNITWYKNNVTIPSTYYANSDEVTGELLIDQFQPLDQATYTCIAHNMYKDEVKTSTKIVLPSSGDPGKPKNSAVVIQSENHWAGQYVWYFCNPGYTMIGPAIKRCFPSGKWTGYTPRCTDKPECEQYWTIDDSTRRYDFRSGKTKSDNYLPEGWYRFIIAKQLSTSCTYPSGYCDASNQGSLQGSHPSVEDGVVSRKVCFGYYQSGFSYGQRRQNTCCKQSTYIKVRNCGSFYVYKLKPTSYNSRYCTTQY</sequence>
<feature type="non-terminal residue" evidence="6">
    <location>
        <position position="1"/>
    </location>
</feature>
<reference evidence="6 7" key="1">
    <citation type="submission" date="2022-05" db="EMBL/GenBank/DDBJ databases">
        <authorList>
            <consortium name="Genoscope - CEA"/>
            <person name="William W."/>
        </authorList>
    </citation>
    <scope>NUCLEOTIDE SEQUENCE [LARGE SCALE GENOMIC DNA]</scope>
</reference>
<dbReference type="InterPro" id="IPR036179">
    <property type="entry name" value="Ig-like_dom_sf"/>
</dbReference>
<dbReference type="SMART" id="SM00409">
    <property type="entry name" value="IG"/>
    <property type="match status" value="3"/>
</dbReference>
<dbReference type="CDD" id="cd00096">
    <property type="entry name" value="Ig"/>
    <property type="match status" value="1"/>
</dbReference>
<keyword evidence="1" id="KW-0732">Signal</keyword>
<dbReference type="InterPro" id="IPR035976">
    <property type="entry name" value="Sushi/SCR/CCP_sf"/>
</dbReference>
<accession>A0ABN8QD64</accession>
<keyword evidence="2 3" id="KW-1015">Disulfide bond</keyword>
<dbReference type="InterPro" id="IPR000436">
    <property type="entry name" value="Sushi_SCR_CCP_dom"/>
</dbReference>
<dbReference type="InterPro" id="IPR057774">
    <property type="entry name" value="D8C_UMOD/GP2/OIT3-like"/>
</dbReference>
<dbReference type="InterPro" id="IPR003598">
    <property type="entry name" value="Ig_sub2"/>
</dbReference>
<gene>
    <name evidence="6" type="ORF">PLOB_00004152</name>
</gene>
<keyword evidence="7" id="KW-1185">Reference proteome</keyword>
<dbReference type="SUPFAM" id="SSF57535">
    <property type="entry name" value="Complement control module/SCR domain"/>
    <property type="match status" value="1"/>
</dbReference>
<dbReference type="SMART" id="SM00032">
    <property type="entry name" value="CCP"/>
    <property type="match status" value="1"/>
</dbReference>
<dbReference type="SUPFAM" id="SSF48726">
    <property type="entry name" value="Immunoglobulin"/>
    <property type="match status" value="3"/>
</dbReference>
<evidence type="ECO:0000256" key="3">
    <source>
        <dbReference type="PROSITE-ProRule" id="PRU00302"/>
    </source>
</evidence>
<feature type="disulfide bond" evidence="3">
    <location>
        <begin position="340"/>
        <end position="367"/>
    </location>
</feature>
<evidence type="ECO:0000259" key="4">
    <source>
        <dbReference type="PROSITE" id="PS50835"/>
    </source>
</evidence>
<feature type="domain" description="Ig-like" evidence="4">
    <location>
        <begin position="127"/>
        <end position="214"/>
    </location>
</feature>
<evidence type="ECO:0000259" key="5">
    <source>
        <dbReference type="PROSITE" id="PS50923"/>
    </source>
</evidence>
<proteinExistence type="predicted"/>
<dbReference type="Gene3D" id="2.10.70.10">
    <property type="entry name" value="Complement Module, domain 1"/>
    <property type="match status" value="1"/>
</dbReference>
<dbReference type="PROSITE" id="PS50923">
    <property type="entry name" value="SUSHI"/>
    <property type="match status" value="1"/>
</dbReference>
<evidence type="ECO:0000313" key="7">
    <source>
        <dbReference type="Proteomes" id="UP001159405"/>
    </source>
</evidence>
<protein>
    <submittedName>
        <fullName evidence="6">Uncharacterized protein</fullName>
    </submittedName>
</protein>
<dbReference type="CDD" id="cd00033">
    <property type="entry name" value="CCP"/>
    <property type="match status" value="1"/>
</dbReference>
<evidence type="ECO:0000256" key="1">
    <source>
        <dbReference type="ARBA" id="ARBA00022729"/>
    </source>
</evidence>
<comment type="caution">
    <text evidence="3">Lacks conserved residue(s) required for the propagation of feature annotation.</text>
</comment>
<feature type="domain" description="Ig-like" evidence="4">
    <location>
        <begin position="3"/>
        <end position="88"/>
    </location>
</feature>
<dbReference type="Pfam" id="PF13927">
    <property type="entry name" value="Ig_3"/>
    <property type="match status" value="1"/>
</dbReference>
<dbReference type="InterPro" id="IPR013098">
    <property type="entry name" value="Ig_I-set"/>
</dbReference>
<dbReference type="Proteomes" id="UP001159405">
    <property type="component" value="Unassembled WGS sequence"/>
</dbReference>
<organism evidence="6 7">
    <name type="scientific">Porites lobata</name>
    <dbReference type="NCBI Taxonomy" id="104759"/>
    <lineage>
        <taxon>Eukaryota</taxon>
        <taxon>Metazoa</taxon>
        <taxon>Cnidaria</taxon>
        <taxon>Anthozoa</taxon>
        <taxon>Hexacorallia</taxon>
        <taxon>Scleractinia</taxon>
        <taxon>Fungiina</taxon>
        <taxon>Poritidae</taxon>
        <taxon>Porites</taxon>
    </lineage>
</organism>
<feature type="domain" description="Sushi" evidence="5">
    <location>
        <begin position="310"/>
        <end position="369"/>
    </location>
</feature>
<evidence type="ECO:0000256" key="2">
    <source>
        <dbReference type="ARBA" id="ARBA00023157"/>
    </source>
</evidence>
<dbReference type="InterPro" id="IPR050958">
    <property type="entry name" value="Cell_Adh-Cytoskel_Orgn"/>
</dbReference>
<keyword evidence="3" id="KW-0768">Sushi</keyword>